<evidence type="ECO:0000313" key="1">
    <source>
        <dbReference type="EMBL" id="TNV74973.1"/>
    </source>
</evidence>
<protein>
    <submittedName>
        <fullName evidence="1">Uncharacterized protein</fullName>
    </submittedName>
</protein>
<organism evidence="1 2">
    <name type="scientific">Halteria grandinella</name>
    <dbReference type="NCBI Taxonomy" id="5974"/>
    <lineage>
        <taxon>Eukaryota</taxon>
        <taxon>Sar</taxon>
        <taxon>Alveolata</taxon>
        <taxon>Ciliophora</taxon>
        <taxon>Intramacronucleata</taxon>
        <taxon>Spirotrichea</taxon>
        <taxon>Stichotrichia</taxon>
        <taxon>Sporadotrichida</taxon>
        <taxon>Halteriidae</taxon>
        <taxon>Halteria</taxon>
    </lineage>
</organism>
<comment type="caution">
    <text evidence="1">The sequence shown here is derived from an EMBL/GenBank/DDBJ whole genome shotgun (WGS) entry which is preliminary data.</text>
</comment>
<accession>A0A8J8SYI5</accession>
<proteinExistence type="predicted"/>
<reference evidence="1" key="1">
    <citation type="submission" date="2019-06" db="EMBL/GenBank/DDBJ databases">
        <authorList>
            <person name="Zheng W."/>
        </authorList>
    </citation>
    <scope>NUCLEOTIDE SEQUENCE</scope>
    <source>
        <strain evidence="1">QDHG01</strain>
    </source>
</reference>
<sequence length="151" mass="17254">MQMFVVVEVRAFRNAMKSLLWISEERKQTLSKNRAKLHCLAKRSSSWRVEVLVTTSSQSSVCFGGNYSHKISYIASVKVSLFFISNSTILNSFTSKLQSAFKSVIASVKRAQSRQSMPYLKLSLSSLKEKRFLMKGLGSNWERVSTWTRKN</sequence>
<keyword evidence="2" id="KW-1185">Reference proteome</keyword>
<dbReference type="AlphaFoldDB" id="A0A8J8SYI5"/>
<evidence type="ECO:0000313" key="2">
    <source>
        <dbReference type="Proteomes" id="UP000785679"/>
    </source>
</evidence>
<name>A0A8J8SYI5_HALGN</name>
<dbReference type="Proteomes" id="UP000785679">
    <property type="component" value="Unassembled WGS sequence"/>
</dbReference>
<gene>
    <name evidence="1" type="ORF">FGO68_gene10459</name>
</gene>
<dbReference type="EMBL" id="RRYP01016538">
    <property type="protein sequence ID" value="TNV74973.1"/>
    <property type="molecule type" value="Genomic_DNA"/>
</dbReference>